<evidence type="ECO:0000256" key="4">
    <source>
        <dbReference type="ARBA" id="ARBA00022989"/>
    </source>
</evidence>
<evidence type="ECO:0000256" key="2">
    <source>
        <dbReference type="ARBA" id="ARBA00022448"/>
    </source>
</evidence>
<dbReference type="SUPFAM" id="SSF103473">
    <property type="entry name" value="MFS general substrate transporter"/>
    <property type="match status" value="1"/>
</dbReference>
<feature type="transmembrane region" description="Helical" evidence="6">
    <location>
        <begin position="289"/>
        <end position="312"/>
    </location>
</feature>
<dbReference type="CDD" id="cd17321">
    <property type="entry name" value="MFS_MMR_MDR_like"/>
    <property type="match status" value="1"/>
</dbReference>
<comment type="subcellular location">
    <subcellularLocation>
        <location evidence="1">Cell membrane</location>
        <topology evidence="1">Multi-pass membrane protein</topology>
    </subcellularLocation>
</comment>
<feature type="transmembrane region" description="Helical" evidence="6">
    <location>
        <begin position="348"/>
        <end position="369"/>
    </location>
</feature>
<feature type="transmembrane region" description="Helical" evidence="6">
    <location>
        <begin position="416"/>
        <end position="434"/>
    </location>
</feature>
<accession>A0ABN1PHB4</accession>
<protein>
    <submittedName>
        <fullName evidence="8">MFS transporter</fullName>
    </submittedName>
</protein>
<evidence type="ECO:0000256" key="1">
    <source>
        <dbReference type="ARBA" id="ARBA00004651"/>
    </source>
</evidence>
<feature type="transmembrane region" description="Helical" evidence="6">
    <location>
        <begin position="135"/>
        <end position="156"/>
    </location>
</feature>
<feature type="transmembrane region" description="Helical" evidence="6">
    <location>
        <begin position="7"/>
        <end position="29"/>
    </location>
</feature>
<feature type="domain" description="Major facilitator superfamily (MFS) profile" evidence="7">
    <location>
        <begin position="7"/>
        <end position="437"/>
    </location>
</feature>
<dbReference type="PANTHER" id="PTHR42718">
    <property type="entry name" value="MAJOR FACILITATOR SUPERFAMILY MULTIDRUG TRANSPORTER MFSC"/>
    <property type="match status" value="1"/>
</dbReference>
<evidence type="ECO:0000256" key="3">
    <source>
        <dbReference type="ARBA" id="ARBA00022692"/>
    </source>
</evidence>
<dbReference type="Pfam" id="PF07690">
    <property type="entry name" value="MFS_1"/>
    <property type="match status" value="2"/>
</dbReference>
<dbReference type="PANTHER" id="PTHR42718:SF9">
    <property type="entry name" value="MAJOR FACILITATOR SUPERFAMILY MULTIDRUG TRANSPORTER MFSC"/>
    <property type="match status" value="1"/>
</dbReference>
<evidence type="ECO:0000259" key="7">
    <source>
        <dbReference type="PROSITE" id="PS50850"/>
    </source>
</evidence>
<feature type="transmembrane region" description="Helical" evidence="6">
    <location>
        <begin position="324"/>
        <end position="342"/>
    </location>
</feature>
<feature type="transmembrane region" description="Helical" evidence="6">
    <location>
        <begin position="219"/>
        <end position="239"/>
    </location>
</feature>
<dbReference type="PROSITE" id="PS50850">
    <property type="entry name" value="MFS"/>
    <property type="match status" value="1"/>
</dbReference>
<feature type="transmembrane region" description="Helical" evidence="6">
    <location>
        <begin position="73"/>
        <end position="97"/>
    </location>
</feature>
<gene>
    <name evidence="8" type="ORF">GCM10009554_09410</name>
</gene>
<evidence type="ECO:0000256" key="5">
    <source>
        <dbReference type="ARBA" id="ARBA00023136"/>
    </source>
</evidence>
<dbReference type="EMBL" id="BAAAHK010000003">
    <property type="protein sequence ID" value="GAA0928096.1"/>
    <property type="molecule type" value="Genomic_DNA"/>
</dbReference>
<reference evidence="8 9" key="1">
    <citation type="journal article" date="2019" name="Int. J. Syst. Evol. Microbiol.">
        <title>The Global Catalogue of Microorganisms (GCM) 10K type strain sequencing project: providing services to taxonomists for standard genome sequencing and annotation.</title>
        <authorList>
            <consortium name="The Broad Institute Genomics Platform"/>
            <consortium name="The Broad Institute Genome Sequencing Center for Infectious Disease"/>
            <person name="Wu L."/>
            <person name="Ma J."/>
        </authorList>
    </citation>
    <scope>NUCLEOTIDE SEQUENCE [LARGE SCALE GENOMIC DNA]</scope>
    <source>
        <strain evidence="8 9">JCM 10977</strain>
    </source>
</reference>
<feature type="transmembrane region" description="Helical" evidence="6">
    <location>
        <begin position="41"/>
        <end position="61"/>
    </location>
</feature>
<feature type="transmembrane region" description="Helical" evidence="6">
    <location>
        <begin position="381"/>
        <end position="404"/>
    </location>
</feature>
<keyword evidence="2" id="KW-0813">Transport</keyword>
<dbReference type="InterPro" id="IPR036259">
    <property type="entry name" value="MFS_trans_sf"/>
</dbReference>
<feature type="transmembrane region" description="Helical" evidence="6">
    <location>
        <begin position="194"/>
        <end position="213"/>
    </location>
</feature>
<dbReference type="InterPro" id="IPR001958">
    <property type="entry name" value="Tet-R_TetA/multi-R_MdtG-like"/>
</dbReference>
<feature type="transmembrane region" description="Helical" evidence="6">
    <location>
        <begin position="103"/>
        <end position="123"/>
    </location>
</feature>
<keyword evidence="4 6" id="KW-1133">Transmembrane helix</keyword>
<dbReference type="Proteomes" id="UP001500542">
    <property type="component" value="Unassembled WGS sequence"/>
</dbReference>
<name>A0ABN1PHB4_9ACTN</name>
<dbReference type="Gene3D" id="1.20.1250.20">
    <property type="entry name" value="MFS general substrate transporter like domains"/>
    <property type="match status" value="1"/>
</dbReference>
<feature type="transmembrane region" description="Helical" evidence="6">
    <location>
        <begin position="162"/>
        <end position="182"/>
    </location>
</feature>
<proteinExistence type="predicted"/>
<keyword evidence="9" id="KW-1185">Reference proteome</keyword>
<keyword evidence="5 6" id="KW-0472">Membrane</keyword>
<dbReference type="RefSeq" id="WP_343965130.1">
    <property type="nucleotide sequence ID" value="NZ_BAAAHK010000003.1"/>
</dbReference>
<organism evidence="8 9">
    <name type="scientific">Kribbella koreensis</name>
    <dbReference type="NCBI Taxonomy" id="57909"/>
    <lineage>
        <taxon>Bacteria</taxon>
        <taxon>Bacillati</taxon>
        <taxon>Actinomycetota</taxon>
        <taxon>Actinomycetes</taxon>
        <taxon>Propionibacteriales</taxon>
        <taxon>Kribbellaceae</taxon>
        <taxon>Kribbella</taxon>
    </lineage>
</organism>
<dbReference type="PRINTS" id="PR01035">
    <property type="entry name" value="TCRTETA"/>
</dbReference>
<dbReference type="InterPro" id="IPR011701">
    <property type="entry name" value="MFS"/>
</dbReference>
<feature type="transmembrane region" description="Helical" evidence="6">
    <location>
        <begin position="259"/>
        <end position="283"/>
    </location>
</feature>
<keyword evidence="3 6" id="KW-0812">Transmembrane</keyword>
<evidence type="ECO:0000313" key="8">
    <source>
        <dbReference type="EMBL" id="GAA0928096.1"/>
    </source>
</evidence>
<sequence>MEKDRGRLLALCTVQFVDVMGVTVVVSALPRMLADLGGSAAQAGLLVPVYAVGFSSLLLLSARLGDRLGHRRVLVMGLVLFAVGSAVAAAAPVMAMLVAGRAIQGAAAAVTVPNALVLLTRVAETQAARDRALGAWNACGGLAGATGLLVGGLTTSAVSWRAIFWGNLAVATVLIAVLLRLVERDRPNRAASAFDLRSVMLQVVSVGAIVAAANTAARAWALPAALVLVGVLATVWLVVHERRTTSPLVPVGLWRPPFVAGLIGSFGVTATTSSLVVVGTLYLQQAEGFSPAAAGLLILPFSISVVIAAGLAGRLMPLVGARRVVTLGFLLIGGGAIMAFVWSTTAALLIGLTLAGLGNGAGAVAAYELGTAVPVEEQGSAAGLLNTAAQVGTATMVAVTISVAGRGDVIDYRAGWLTVALTAVAVSIGARTVSSTSRSGSPHRGSRSC</sequence>
<comment type="caution">
    <text evidence="8">The sequence shown here is derived from an EMBL/GenBank/DDBJ whole genome shotgun (WGS) entry which is preliminary data.</text>
</comment>
<dbReference type="InterPro" id="IPR020846">
    <property type="entry name" value="MFS_dom"/>
</dbReference>
<evidence type="ECO:0000313" key="9">
    <source>
        <dbReference type="Proteomes" id="UP001500542"/>
    </source>
</evidence>
<evidence type="ECO:0000256" key="6">
    <source>
        <dbReference type="SAM" id="Phobius"/>
    </source>
</evidence>